<evidence type="ECO:0000313" key="1">
    <source>
        <dbReference type="EMBL" id="KRY24760.1"/>
    </source>
</evidence>
<accession>A0A0V1AIV6</accession>
<dbReference type="AlphaFoldDB" id="A0A0V1AIV6"/>
<organism evidence="1 2">
    <name type="scientific">Trichinella spiralis</name>
    <name type="common">Trichina worm</name>
    <dbReference type="NCBI Taxonomy" id="6334"/>
    <lineage>
        <taxon>Eukaryota</taxon>
        <taxon>Metazoa</taxon>
        <taxon>Ecdysozoa</taxon>
        <taxon>Nematoda</taxon>
        <taxon>Enoplea</taxon>
        <taxon>Dorylaimia</taxon>
        <taxon>Trichinellida</taxon>
        <taxon>Trichinellidae</taxon>
        <taxon>Trichinella</taxon>
    </lineage>
</organism>
<dbReference type="EMBL" id="JYDH01001455">
    <property type="protein sequence ID" value="KRY24760.1"/>
    <property type="molecule type" value="Genomic_DNA"/>
</dbReference>
<protein>
    <submittedName>
        <fullName evidence="1">Uncharacterized protein</fullName>
    </submittedName>
</protein>
<name>A0A0V1AIV6_TRISP</name>
<dbReference type="Proteomes" id="UP000054776">
    <property type="component" value="Unassembled WGS sequence"/>
</dbReference>
<reference evidence="1 2" key="1">
    <citation type="submission" date="2015-01" db="EMBL/GenBank/DDBJ databases">
        <title>Evolution of Trichinella species and genotypes.</title>
        <authorList>
            <person name="Korhonen P.K."/>
            <person name="Edoardo P."/>
            <person name="Giuseppe L.R."/>
            <person name="Gasser R.B."/>
        </authorList>
    </citation>
    <scope>NUCLEOTIDE SEQUENCE [LARGE SCALE GENOMIC DNA]</scope>
    <source>
        <strain evidence="1">ISS3</strain>
    </source>
</reference>
<evidence type="ECO:0000313" key="2">
    <source>
        <dbReference type="Proteomes" id="UP000054776"/>
    </source>
</evidence>
<dbReference type="InParanoid" id="A0A0V1AIV6"/>
<comment type="caution">
    <text evidence="1">The sequence shown here is derived from an EMBL/GenBank/DDBJ whole genome shotgun (WGS) entry which is preliminary data.</text>
</comment>
<gene>
    <name evidence="1" type="ORF">T01_15309</name>
</gene>
<dbReference type="OrthoDB" id="5924422at2759"/>
<proteinExistence type="predicted"/>
<keyword evidence="2" id="KW-1185">Reference proteome</keyword>
<sequence length="125" mass="14504">MVKIPPATSETATITERHDIHLWCHKYCDKKFFMVYTAALKSLKELKQASQRTTTTADIPVSYKSNGNRHRRAILTDRTGKKAHLDDRRLIFKMARSILHTGHESGYQRKDTQIIFDQCRCAVVR</sequence>